<gene>
    <name evidence="2" type="ORF">SAMN04489716_1009</name>
</gene>
<dbReference type="Pfam" id="PF10923">
    <property type="entry name" value="BrxC_BrxD"/>
    <property type="match status" value="1"/>
</dbReference>
<dbReference type="RefSeq" id="WP_092542028.1">
    <property type="nucleotide sequence ID" value="NZ_BOMJ01000096.1"/>
</dbReference>
<dbReference type="PANTHER" id="PTHR35894">
    <property type="entry name" value="GENERAL SECRETION PATHWAY PROTEIN A-RELATED"/>
    <property type="match status" value="1"/>
</dbReference>
<keyword evidence="3" id="KW-1185">Reference proteome</keyword>
<dbReference type="SMART" id="SM00382">
    <property type="entry name" value="AAA"/>
    <property type="match status" value="1"/>
</dbReference>
<dbReference type="InterPro" id="IPR021228">
    <property type="entry name" value="BrxD"/>
</dbReference>
<feature type="domain" description="AAA+ ATPase" evidence="1">
    <location>
        <begin position="73"/>
        <end position="338"/>
    </location>
</feature>
<name>A0A1H1T1E4_9ACTN</name>
<dbReference type="PANTHER" id="PTHR35894:SF1">
    <property type="entry name" value="PHOSPHORIBULOKINASE _ URIDINE KINASE FAMILY"/>
    <property type="match status" value="1"/>
</dbReference>
<dbReference type="InterPro" id="IPR003593">
    <property type="entry name" value="AAA+_ATPase"/>
</dbReference>
<reference evidence="2 3" key="1">
    <citation type="submission" date="2016-10" db="EMBL/GenBank/DDBJ databases">
        <authorList>
            <person name="de Groot N.N."/>
        </authorList>
    </citation>
    <scope>NUCLEOTIDE SEQUENCE [LARGE SCALE GENOMIC DNA]</scope>
    <source>
        <strain evidence="2 3">DSM 43941</strain>
    </source>
</reference>
<dbReference type="AlphaFoldDB" id="A0A1H1T1E4"/>
<dbReference type="InterPro" id="IPR052026">
    <property type="entry name" value="ExeA_AAA_ATPase_DNA-bind"/>
</dbReference>
<dbReference type="STRING" id="113562.SAMN04489716_1009"/>
<sequence>MSADGELRSTNPFSPSAVAATNWTGRAPVTVSTDATEEALRRVYGYLEPQAGERNDAAAESGPVADPAALRRRGITVGLVGEYGSGKTHLAMHLLRSARLRSEESRFGAILHESYMEAPDGTFDVLYRRFMEGQDPNELRTTLRHYYADAVADVLARSPLTVDTARRLRNREVDADDVVEKLGLIDSILSDRLRDNLLAVTQREEFAVALTMFLRRKEFAEDIWTWLSGGKATQALIDRGFPGPIRGNDMALEAMGVFAMLYGRRHHRFVMVIDELHNILKGNREPDPQLLIGFRKLFEVFEAAGACLVMVGLPDLWEILGGSTRERLVDSIEMAPLEAGDVRNLIEQTQAEVFRTAPVLAPFADSAPALIASVTQGNPRQIIKICQRAYDRLLRTPELPQIDTDVVLEVAAKRPDLPDRKGVRREIRHLLSARGLIAARDTVPAARAGSTPVDFWVTSEGRDPGCAVLVSLSITTEQDSAALEARARQLRAAVPGAEAVLVVIGYLDERLTRRLSGEFGNEPLLFSRHDFAEEFTTTVTAALARIAGLDPRNVEARLLERVTWLAQQQSYTQSYNESLAARVEDVRAAVDRQFTTLRTELGAWRESAVTAGGALPEPVDEAFREAYEVLGRFNRTATAMQSALSVAAGPEDAQRYREQLLDQLSVPELYAANGVVALLTDLVNAFRWGISEWFARPDPDVRLLTRICGTYDALYFEVQVPRLDHFPALATGPDTDDVSQSTWRIWRHDLQDQLEELGARVQEAARRSSAGAGP</sequence>
<dbReference type="OrthoDB" id="3948083at2"/>
<proteinExistence type="predicted"/>
<dbReference type="Proteomes" id="UP000198688">
    <property type="component" value="Chromosome I"/>
</dbReference>
<protein>
    <recommendedName>
        <fullName evidence="1">AAA+ ATPase domain-containing protein</fullName>
    </recommendedName>
</protein>
<organism evidence="2 3">
    <name type="scientific">Actinoplanes derwentensis</name>
    <dbReference type="NCBI Taxonomy" id="113562"/>
    <lineage>
        <taxon>Bacteria</taxon>
        <taxon>Bacillati</taxon>
        <taxon>Actinomycetota</taxon>
        <taxon>Actinomycetes</taxon>
        <taxon>Micromonosporales</taxon>
        <taxon>Micromonosporaceae</taxon>
        <taxon>Actinoplanes</taxon>
    </lineage>
</organism>
<evidence type="ECO:0000313" key="3">
    <source>
        <dbReference type="Proteomes" id="UP000198688"/>
    </source>
</evidence>
<evidence type="ECO:0000259" key="1">
    <source>
        <dbReference type="SMART" id="SM00382"/>
    </source>
</evidence>
<evidence type="ECO:0000313" key="2">
    <source>
        <dbReference type="EMBL" id="SDS53981.1"/>
    </source>
</evidence>
<dbReference type="InterPro" id="IPR027417">
    <property type="entry name" value="P-loop_NTPase"/>
</dbReference>
<accession>A0A1H1T1E4</accession>
<dbReference type="EMBL" id="LT629758">
    <property type="protein sequence ID" value="SDS53981.1"/>
    <property type="molecule type" value="Genomic_DNA"/>
</dbReference>
<dbReference type="SUPFAM" id="SSF52540">
    <property type="entry name" value="P-loop containing nucleoside triphosphate hydrolases"/>
    <property type="match status" value="1"/>
</dbReference>